<dbReference type="SUPFAM" id="SSF50965">
    <property type="entry name" value="Galactose oxidase, central domain"/>
    <property type="match status" value="1"/>
</dbReference>
<proteinExistence type="predicted"/>
<dbReference type="SUPFAM" id="SSF81383">
    <property type="entry name" value="F-box domain"/>
    <property type="match status" value="1"/>
</dbReference>
<protein>
    <submittedName>
        <fullName evidence="2">F-box kelch-repeat At3g23880-like</fullName>
    </submittedName>
</protein>
<dbReference type="AlphaFoldDB" id="A0A8S0PY39"/>
<dbReference type="InterPro" id="IPR017451">
    <property type="entry name" value="F-box-assoc_interact_dom"/>
</dbReference>
<dbReference type="InterPro" id="IPR006527">
    <property type="entry name" value="F-box-assoc_dom_typ1"/>
</dbReference>
<dbReference type="Proteomes" id="UP000594638">
    <property type="component" value="Unassembled WGS sequence"/>
</dbReference>
<comment type="caution">
    <text evidence="2">The sequence shown here is derived from an EMBL/GenBank/DDBJ whole genome shotgun (WGS) entry which is preliminary data.</text>
</comment>
<sequence length="379" mass="43593">MDPEEREEKFYLSEDIMVDIFSRLPVISLLRFKAVCTQWRDIISSPSFASLHLKCSTSNPTRHSILVRTNFESKLIPFDPLTYSPFSNLDIYCNLGSFGQRVLFVGSTNGLLCICGRSGKWICLWNPSTRLFKKIKTGIHRRSISFSVAFGHDLIANDYKVVVIHLISRQGAMRTGVKVWSANSESWKEIKVDCDFSFKWRVCGTMVKGFAYWIVGNGLGSNRKLLVASFDMSTEQLRLVPVPEGYSDPYCFYGLIWKDKFALAAFDGTKMYQVWTIENDSVGKESWTKKFTFELDFGFSLYTINAGNGKLLYNRGRQGLVFYDLETRKMKTVEIRKYNYLASGAHYYVESLLSIKGFQRLKENAKKMNLQQSHILFEI</sequence>
<reference evidence="2 3" key="1">
    <citation type="submission" date="2019-12" db="EMBL/GenBank/DDBJ databases">
        <authorList>
            <person name="Alioto T."/>
            <person name="Alioto T."/>
            <person name="Gomez Garrido J."/>
        </authorList>
    </citation>
    <scope>NUCLEOTIDE SEQUENCE [LARGE SCALE GENOMIC DNA]</scope>
</reference>
<dbReference type="Gramene" id="OE9A119097T1">
    <property type="protein sequence ID" value="OE9A119097C1"/>
    <property type="gene ID" value="OE9A119097"/>
</dbReference>
<dbReference type="InterPro" id="IPR001810">
    <property type="entry name" value="F-box_dom"/>
</dbReference>
<evidence type="ECO:0000313" key="3">
    <source>
        <dbReference type="Proteomes" id="UP000594638"/>
    </source>
</evidence>
<evidence type="ECO:0000313" key="2">
    <source>
        <dbReference type="EMBL" id="CAA2959596.1"/>
    </source>
</evidence>
<dbReference type="EMBL" id="CACTIH010000334">
    <property type="protein sequence ID" value="CAA2959596.1"/>
    <property type="molecule type" value="Genomic_DNA"/>
</dbReference>
<dbReference type="PANTHER" id="PTHR31672:SF13">
    <property type="entry name" value="F-BOX PROTEIN CPR30-LIKE"/>
    <property type="match status" value="1"/>
</dbReference>
<dbReference type="InterPro" id="IPR050796">
    <property type="entry name" value="SCF_F-box_component"/>
</dbReference>
<dbReference type="CDD" id="cd22157">
    <property type="entry name" value="F-box_AtFBW1-like"/>
    <property type="match status" value="1"/>
</dbReference>
<dbReference type="SMART" id="SM00256">
    <property type="entry name" value="FBOX"/>
    <property type="match status" value="1"/>
</dbReference>
<dbReference type="InterPro" id="IPR036047">
    <property type="entry name" value="F-box-like_dom_sf"/>
</dbReference>
<organism evidence="2 3">
    <name type="scientific">Olea europaea subsp. europaea</name>
    <dbReference type="NCBI Taxonomy" id="158383"/>
    <lineage>
        <taxon>Eukaryota</taxon>
        <taxon>Viridiplantae</taxon>
        <taxon>Streptophyta</taxon>
        <taxon>Embryophyta</taxon>
        <taxon>Tracheophyta</taxon>
        <taxon>Spermatophyta</taxon>
        <taxon>Magnoliopsida</taxon>
        <taxon>eudicotyledons</taxon>
        <taxon>Gunneridae</taxon>
        <taxon>Pentapetalae</taxon>
        <taxon>asterids</taxon>
        <taxon>lamiids</taxon>
        <taxon>Lamiales</taxon>
        <taxon>Oleaceae</taxon>
        <taxon>Oleeae</taxon>
        <taxon>Olea</taxon>
    </lineage>
</organism>
<dbReference type="Gene3D" id="1.20.1280.50">
    <property type="match status" value="1"/>
</dbReference>
<dbReference type="PANTHER" id="PTHR31672">
    <property type="entry name" value="BNACNNG10540D PROTEIN"/>
    <property type="match status" value="1"/>
</dbReference>
<dbReference type="InterPro" id="IPR011043">
    <property type="entry name" value="Gal_Oxase/kelch_b-propeller"/>
</dbReference>
<evidence type="ECO:0000259" key="1">
    <source>
        <dbReference type="SMART" id="SM00256"/>
    </source>
</evidence>
<dbReference type="Pfam" id="PF00646">
    <property type="entry name" value="F-box"/>
    <property type="match status" value="1"/>
</dbReference>
<dbReference type="NCBIfam" id="TIGR01640">
    <property type="entry name" value="F_box_assoc_1"/>
    <property type="match status" value="1"/>
</dbReference>
<keyword evidence="3" id="KW-1185">Reference proteome</keyword>
<name>A0A8S0PY39_OLEEU</name>
<dbReference type="Pfam" id="PF07734">
    <property type="entry name" value="FBA_1"/>
    <property type="match status" value="1"/>
</dbReference>
<gene>
    <name evidence="2" type="ORF">OLEA9_A119097</name>
</gene>
<accession>A0A8S0PY39</accession>
<feature type="domain" description="F-box" evidence="1">
    <location>
        <begin position="12"/>
        <end position="52"/>
    </location>
</feature>
<dbReference type="OrthoDB" id="910659at2759"/>